<dbReference type="RefSeq" id="WP_188951353.1">
    <property type="nucleotide sequence ID" value="NZ_BMIB01000002.1"/>
</dbReference>
<reference evidence="1" key="1">
    <citation type="journal article" date="2014" name="Int. J. Syst. Evol. Microbiol.">
        <title>Complete genome sequence of Corynebacterium casei LMG S-19264T (=DSM 44701T), isolated from a smear-ripened cheese.</title>
        <authorList>
            <consortium name="US DOE Joint Genome Institute (JGI-PGF)"/>
            <person name="Walter F."/>
            <person name="Albersmeier A."/>
            <person name="Kalinowski J."/>
            <person name="Ruckert C."/>
        </authorList>
    </citation>
    <scope>NUCLEOTIDE SEQUENCE</scope>
    <source>
        <strain evidence="1">CGMCC 1.15290</strain>
    </source>
</reference>
<reference evidence="1" key="2">
    <citation type="submission" date="2020-09" db="EMBL/GenBank/DDBJ databases">
        <authorList>
            <person name="Sun Q."/>
            <person name="Zhou Y."/>
        </authorList>
    </citation>
    <scope>NUCLEOTIDE SEQUENCE</scope>
    <source>
        <strain evidence="1">CGMCC 1.15290</strain>
    </source>
</reference>
<protein>
    <submittedName>
        <fullName evidence="1">Uncharacterized protein</fullName>
    </submittedName>
</protein>
<evidence type="ECO:0000313" key="2">
    <source>
        <dbReference type="Proteomes" id="UP000627292"/>
    </source>
</evidence>
<keyword evidence="2" id="KW-1185">Reference proteome</keyword>
<proteinExistence type="predicted"/>
<evidence type="ECO:0000313" key="1">
    <source>
        <dbReference type="EMBL" id="GGH63473.1"/>
    </source>
</evidence>
<accession>A0A917MVQ2</accession>
<gene>
    <name evidence="1" type="ORF">GCM10011379_14410</name>
</gene>
<comment type="caution">
    <text evidence="1">The sequence shown here is derived from an EMBL/GenBank/DDBJ whole genome shotgun (WGS) entry which is preliminary data.</text>
</comment>
<sequence>MNTSILFRRYNTDSEIQIDIVELNATIYHNLQHTTRCGIIFDLTQPDRLSPYINSLQQENLGGRKVIGGWFSVESTNTAGELVGRLSELFREPASNNILNQIISAEQAAHGNTTLVKSWSIQQATVVTDKAIKTTQAFVEVPMRVMGRFPGGYKM</sequence>
<dbReference type="Proteomes" id="UP000627292">
    <property type="component" value="Unassembled WGS sequence"/>
</dbReference>
<organism evidence="1 2">
    <name type="scientific">Filimonas zeae</name>
    <dbReference type="NCBI Taxonomy" id="1737353"/>
    <lineage>
        <taxon>Bacteria</taxon>
        <taxon>Pseudomonadati</taxon>
        <taxon>Bacteroidota</taxon>
        <taxon>Chitinophagia</taxon>
        <taxon>Chitinophagales</taxon>
        <taxon>Chitinophagaceae</taxon>
        <taxon>Filimonas</taxon>
    </lineage>
</organism>
<dbReference type="EMBL" id="BMIB01000002">
    <property type="protein sequence ID" value="GGH63473.1"/>
    <property type="molecule type" value="Genomic_DNA"/>
</dbReference>
<dbReference type="AlphaFoldDB" id="A0A917MVQ2"/>
<name>A0A917MVQ2_9BACT</name>